<accession>A0A0N5A254</accession>
<organism evidence="1 2">
    <name type="scientific">Parastrongyloides trichosuri</name>
    <name type="common">Possum-specific nematode worm</name>
    <dbReference type="NCBI Taxonomy" id="131310"/>
    <lineage>
        <taxon>Eukaryota</taxon>
        <taxon>Metazoa</taxon>
        <taxon>Ecdysozoa</taxon>
        <taxon>Nematoda</taxon>
        <taxon>Chromadorea</taxon>
        <taxon>Rhabditida</taxon>
        <taxon>Tylenchina</taxon>
        <taxon>Panagrolaimomorpha</taxon>
        <taxon>Strongyloidoidea</taxon>
        <taxon>Strongyloididae</taxon>
        <taxon>Parastrongyloides</taxon>
    </lineage>
</organism>
<evidence type="ECO:0000313" key="1">
    <source>
        <dbReference type="Proteomes" id="UP000038045"/>
    </source>
</evidence>
<evidence type="ECO:0000313" key="2">
    <source>
        <dbReference type="WBParaSite" id="PTRK_0001569900.1"/>
    </source>
</evidence>
<sequence>MFDAFNITGLITPKEPELFKPRRKDCNSLSSYGDPSLNTNIVPETQFTFANFKYKSRYNRDDALVYLNLSSYLFFKQAFNAFPVSSCVKLRFFEKELKIIIDQSPIHSFTVTMKKELFETYKIASDDIMLSVSSRGIIHAMNNIKQVDAFMRLYYFHEGSDVVIDVYGSGMFTTHIPTFSNRDFMLVGNIQSDKIFDMTCKPKLLSLILSETDSKVKAIAFQLSSECFEVIFSTHELTKLYNIPYESSFIKKVTFLETIKFQYPLEPLLKIRKALSLGDSLNFSILENGLLNILIIIENNDGPMSCFELFVVPLV</sequence>
<dbReference type="Proteomes" id="UP000038045">
    <property type="component" value="Unplaced"/>
</dbReference>
<proteinExistence type="predicted"/>
<dbReference type="AlphaFoldDB" id="A0A0N5A254"/>
<reference evidence="2" key="1">
    <citation type="submission" date="2017-02" db="UniProtKB">
        <authorList>
            <consortium name="WormBaseParasite"/>
        </authorList>
    </citation>
    <scope>IDENTIFICATION</scope>
</reference>
<dbReference type="Gene3D" id="3.70.10.10">
    <property type="match status" value="1"/>
</dbReference>
<keyword evidence="1" id="KW-1185">Reference proteome</keyword>
<dbReference type="WBParaSite" id="PTRK_0001569900.1">
    <property type="protein sequence ID" value="PTRK_0001569900.1"/>
    <property type="gene ID" value="PTRK_0001569900"/>
</dbReference>
<protein>
    <submittedName>
        <fullName evidence="2">BPI2 domain-containing protein</fullName>
    </submittedName>
</protein>
<name>A0A0N5A254_PARTI</name>